<keyword evidence="6" id="KW-0479">Metal-binding</keyword>
<evidence type="ECO:0000256" key="5">
    <source>
        <dbReference type="ARBA" id="ARBA00022617"/>
    </source>
</evidence>
<keyword evidence="9" id="KW-0408">Iron</keyword>
<dbReference type="Gene3D" id="1.10.630.10">
    <property type="entry name" value="Cytochrome P450"/>
    <property type="match status" value="1"/>
</dbReference>
<sequence>MSQQGAQVTKKASGILACIKSSMASMTREEGIIPMCSVLCKYVVVRRGDSGGQDSRRDLTEDELEVEAGNIPTSHYRKTGEPPLINGWIPYLGKALIFRKDAFKFLLDQQKKLGDIFTVHIAGRYITFIMDPFQYVYVIRNSKQLEFHEFANKMASKTFDYPALSKGKFPDLKENLHRIYQYLQGKPLDIISDHMMKNLQDIFEWKCSQATDWETEKMYKFCCSVMFEASFVTLYGRVPAADGHKVISEIRDKFIKFDASFPYLAANIPIELLGATKKVRKELIHHFLLQNMTKWLGGSKVVQARQDIFEKYELLGDYDKAAHHFAFLWASVGNTIPATFWAMYYLLRHPEALAAVRNEIDHLLQSTGQKRGPTYNIHLTREQLDNLVYLESALNESLRMCSSSMNIRISQEDFVLKLEGNQEVVLRKGDWIALYPQILHMDPEVYEDPKEYKFDRYIENGKKKTTFYKAGRKLKYFLMPFGSGISMCPGRFLAMNEMKMFLFILLSHFDVELAENKAVRLDNSRMGLGILLPDVDIAFRYKLRSLRN</sequence>
<dbReference type="PANTHER" id="PTHR24304">
    <property type="entry name" value="CYTOCHROME P450 FAMILY 7"/>
    <property type="match status" value="1"/>
</dbReference>
<keyword evidence="7" id="KW-0256">Endoplasmic reticulum</keyword>
<keyword evidence="11" id="KW-0472">Membrane</keyword>
<evidence type="ECO:0000313" key="14">
    <source>
        <dbReference type="Proteomes" id="UP001145742"/>
    </source>
</evidence>
<evidence type="ECO:0000256" key="10">
    <source>
        <dbReference type="ARBA" id="ARBA00023098"/>
    </source>
</evidence>
<dbReference type="PIRSF" id="PIRSF000047">
    <property type="entry name" value="Cytochrome_CYPVIIA1"/>
    <property type="match status" value="1"/>
</dbReference>
<organism evidence="13 14">
    <name type="scientific">Willisornis vidua</name>
    <name type="common">Xingu scale-backed antbird</name>
    <dbReference type="NCBI Taxonomy" id="1566151"/>
    <lineage>
        <taxon>Eukaryota</taxon>
        <taxon>Metazoa</taxon>
        <taxon>Chordata</taxon>
        <taxon>Craniata</taxon>
        <taxon>Vertebrata</taxon>
        <taxon>Euteleostomi</taxon>
        <taxon>Archelosauria</taxon>
        <taxon>Archosauria</taxon>
        <taxon>Dinosauria</taxon>
        <taxon>Saurischia</taxon>
        <taxon>Theropoda</taxon>
        <taxon>Coelurosauria</taxon>
        <taxon>Aves</taxon>
        <taxon>Neognathae</taxon>
        <taxon>Neoaves</taxon>
        <taxon>Telluraves</taxon>
        <taxon>Australaves</taxon>
        <taxon>Passeriformes</taxon>
        <taxon>Thamnophilidae</taxon>
        <taxon>Willisornis</taxon>
    </lineage>
</organism>
<dbReference type="CDD" id="cd20632">
    <property type="entry name" value="CYP7B1"/>
    <property type="match status" value="1"/>
</dbReference>
<comment type="subcellular location">
    <subcellularLocation>
        <location evidence="2">Endoplasmic reticulum membrane</location>
    </subcellularLocation>
</comment>
<proteinExistence type="inferred from homology"/>
<keyword evidence="14" id="KW-1185">Reference proteome</keyword>
<keyword evidence="10" id="KW-0443">Lipid metabolism</keyword>
<evidence type="ECO:0000256" key="8">
    <source>
        <dbReference type="ARBA" id="ARBA00023002"/>
    </source>
</evidence>
<keyword evidence="8" id="KW-0560">Oxidoreductase</keyword>
<dbReference type="InterPro" id="IPR036396">
    <property type="entry name" value="Cyt_P450_sf"/>
</dbReference>
<dbReference type="InterPro" id="IPR050529">
    <property type="entry name" value="CYP450_sterol_14alpha_dmase"/>
</dbReference>
<protein>
    <submittedName>
        <fullName evidence="13">25-hydroxycholesterol 7-alpha-hydroxylase</fullName>
    </submittedName>
</protein>
<evidence type="ECO:0000256" key="1">
    <source>
        <dbReference type="ARBA" id="ARBA00001971"/>
    </source>
</evidence>
<dbReference type="PANTHER" id="PTHR24304:SF0">
    <property type="entry name" value="CYTOCHROME P450 7B1"/>
    <property type="match status" value="1"/>
</dbReference>
<comment type="pathway">
    <text evidence="3">Lipid metabolism; bile acid biosynthesis.</text>
</comment>
<dbReference type="InterPro" id="IPR001128">
    <property type="entry name" value="Cyt_P450"/>
</dbReference>
<dbReference type="EMBL" id="WHWB01034270">
    <property type="protein sequence ID" value="KAJ7411992.1"/>
    <property type="molecule type" value="Genomic_DNA"/>
</dbReference>
<evidence type="ECO:0000256" key="11">
    <source>
        <dbReference type="ARBA" id="ARBA00023136"/>
    </source>
</evidence>
<gene>
    <name evidence="13" type="primary">CYP7B1</name>
    <name evidence="13" type="ORF">WISP_99885</name>
</gene>
<comment type="similarity">
    <text evidence="4">Belongs to the cytochrome P450 family.</text>
</comment>
<comment type="cofactor">
    <cofactor evidence="1">
        <name>heme</name>
        <dbReference type="ChEBI" id="CHEBI:30413"/>
    </cofactor>
</comment>
<dbReference type="Pfam" id="PF00067">
    <property type="entry name" value="p450"/>
    <property type="match status" value="1"/>
</dbReference>
<evidence type="ECO:0000256" key="2">
    <source>
        <dbReference type="ARBA" id="ARBA00004586"/>
    </source>
</evidence>
<dbReference type="InterPro" id="IPR024204">
    <property type="entry name" value="Cyt_P450_CYP7A1-type"/>
</dbReference>
<evidence type="ECO:0000313" key="13">
    <source>
        <dbReference type="EMBL" id="KAJ7411992.1"/>
    </source>
</evidence>
<evidence type="ECO:0000256" key="12">
    <source>
        <dbReference type="ARBA" id="ARBA00023221"/>
    </source>
</evidence>
<keyword evidence="5" id="KW-0349">Heme</keyword>
<comment type="caution">
    <text evidence="13">The sequence shown here is derived from an EMBL/GenBank/DDBJ whole genome shotgun (WGS) entry which is preliminary data.</text>
</comment>
<dbReference type="InterPro" id="IPR002403">
    <property type="entry name" value="Cyt_P450_E_grp-IV"/>
</dbReference>
<dbReference type="Proteomes" id="UP001145742">
    <property type="component" value="Unassembled WGS sequence"/>
</dbReference>
<keyword evidence="12" id="KW-0753">Steroid metabolism</keyword>
<evidence type="ECO:0000256" key="7">
    <source>
        <dbReference type="ARBA" id="ARBA00022824"/>
    </source>
</evidence>
<evidence type="ECO:0000256" key="4">
    <source>
        <dbReference type="ARBA" id="ARBA00010617"/>
    </source>
</evidence>
<name>A0ABQ9D1S1_9PASS</name>
<reference evidence="13" key="1">
    <citation type="submission" date="2019-10" db="EMBL/GenBank/DDBJ databases">
        <authorList>
            <person name="Soares A.E.R."/>
            <person name="Aleixo A."/>
            <person name="Schneider P."/>
            <person name="Miyaki C.Y."/>
            <person name="Schneider M.P."/>
            <person name="Mello C."/>
            <person name="Vasconcelos A.T.R."/>
        </authorList>
    </citation>
    <scope>NUCLEOTIDE SEQUENCE</scope>
    <source>
        <tissue evidence="13">Muscle</tissue>
    </source>
</reference>
<evidence type="ECO:0000256" key="9">
    <source>
        <dbReference type="ARBA" id="ARBA00023004"/>
    </source>
</evidence>
<evidence type="ECO:0000256" key="6">
    <source>
        <dbReference type="ARBA" id="ARBA00022723"/>
    </source>
</evidence>
<accession>A0ABQ9D1S1</accession>
<evidence type="ECO:0000256" key="3">
    <source>
        <dbReference type="ARBA" id="ARBA00004860"/>
    </source>
</evidence>
<dbReference type="PRINTS" id="PR00465">
    <property type="entry name" value="EP450IV"/>
</dbReference>
<dbReference type="SUPFAM" id="SSF48264">
    <property type="entry name" value="Cytochrome P450"/>
    <property type="match status" value="1"/>
</dbReference>